<feature type="domain" description="SRCR" evidence="20">
    <location>
        <begin position="975"/>
        <end position="1075"/>
    </location>
</feature>
<dbReference type="InterPro" id="IPR017977">
    <property type="entry name" value="ZP_dom_CS"/>
</dbReference>
<feature type="disulfide bond" evidence="16">
    <location>
        <begin position="1621"/>
        <end position="1682"/>
    </location>
</feature>
<feature type="disulfide bond" evidence="16">
    <location>
        <begin position="637"/>
        <end position="701"/>
    </location>
</feature>
<dbReference type="PROSITE" id="PS00682">
    <property type="entry name" value="ZP_1"/>
    <property type="match status" value="1"/>
</dbReference>
<feature type="disulfide bond" evidence="16">
    <location>
        <begin position="363"/>
        <end position="427"/>
    </location>
</feature>
<keyword evidence="11" id="KW-0325">Glycoprotein</keyword>
<comment type="caution">
    <text evidence="15">Lacks conserved residue(s) required for the propagation of feature annotation.</text>
</comment>
<feature type="disulfide bond" evidence="16">
    <location>
        <begin position="236"/>
        <end position="300"/>
    </location>
</feature>
<feature type="signal peptide" evidence="18">
    <location>
        <begin position="1"/>
        <end position="26"/>
    </location>
</feature>
<feature type="disulfide bond" evidence="16">
    <location>
        <begin position="109"/>
        <end position="173"/>
    </location>
</feature>
<keyword evidence="23" id="KW-0675">Receptor</keyword>
<comment type="similarity">
    <text evidence="2">Belongs to the DMBT1 family.</text>
</comment>
<dbReference type="InterPro" id="IPR001190">
    <property type="entry name" value="SRCR"/>
</dbReference>
<feature type="domain" description="SRCR" evidence="20">
    <location>
        <begin position="857"/>
        <end position="957"/>
    </location>
</feature>
<dbReference type="InterPro" id="IPR000859">
    <property type="entry name" value="CUB_dom"/>
</dbReference>
<dbReference type="InterPro" id="IPR035914">
    <property type="entry name" value="Sperma_CUB_dom_sf"/>
</dbReference>
<evidence type="ECO:0000256" key="11">
    <source>
        <dbReference type="ARBA" id="ARBA00023180"/>
    </source>
</evidence>
<feature type="disulfide bond" evidence="16">
    <location>
        <begin position="1289"/>
        <end position="1299"/>
    </location>
</feature>
<feature type="disulfide bond" evidence="16">
    <location>
        <begin position="755"/>
        <end position="819"/>
    </location>
</feature>
<feature type="disulfide bond" evidence="16">
    <location>
        <begin position="280"/>
        <end position="290"/>
    </location>
</feature>
<reference evidence="23" key="1">
    <citation type="submission" date="2025-08" db="UniProtKB">
        <authorList>
            <consortium name="RefSeq"/>
        </authorList>
    </citation>
    <scope>IDENTIFICATION</scope>
    <source>
        <tissue evidence="23">Blood</tissue>
    </source>
</reference>
<evidence type="ECO:0000256" key="6">
    <source>
        <dbReference type="ARBA" id="ARBA00022729"/>
    </source>
</evidence>
<feature type="domain" description="SRCR" evidence="20">
    <location>
        <begin position="1710"/>
        <end position="1810"/>
    </location>
</feature>
<feature type="domain" description="SRCR" evidence="20">
    <location>
        <begin position="84"/>
        <end position="184"/>
    </location>
</feature>
<feature type="domain" description="SRCR" evidence="20">
    <location>
        <begin position="1220"/>
        <end position="1320"/>
    </location>
</feature>
<dbReference type="SUPFAM" id="SSF49854">
    <property type="entry name" value="Spermadhesin, CUB domain"/>
    <property type="match status" value="2"/>
</dbReference>
<dbReference type="Gene3D" id="2.60.120.290">
    <property type="entry name" value="Spermadhesin, CUB domain"/>
    <property type="match status" value="2"/>
</dbReference>
<comment type="subcellular location">
    <subcellularLocation>
        <location evidence="1">Secreted</location>
    </subcellularLocation>
</comment>
<evidence type="ECO:0000313" key="23">
    <source>
        <dbReference type="RefSeq" id="XP_070637118.1"/>
    </source>
</evidence>
<feature type="disulfide bond" evidence="16">
    <location>
        <begin position="768"/>
        <end position="829"/>
    </location>
</feature>
<keyword evidence="22" id="KW-1185">Reference proteome</keyword>
<feature type="chain" id="PRO_5045157335" description="Scavenger receptor cysteine-rich domain-containing protein DMBT1" evidence="18">
    <location>
        <begin position="27"/>
        <end position="2608"/>
    </location>
</feature>
<feature type="disulfide bond" evidence="16">
    <location>
        <begin position="1140"/>
        <end position="1201"/>
    </location>
</feature>
<dbReference type="InterPro" id="IPR042235">
    <property type="entry name" value="ZP-C_dom"/>
</dbReference>
<feature type="disulfide bond" evidence="16">
    <location>
        <begin position="2094"/>
        <end position="2104"/>
    </location>
</feature>
<feature type="disulfide bond" evidence="16">
    <location>
        <begin position="882"/>
        <end position="946"/>
    </location>
</feature>
<dbReference type="PROSITE" id="PS00420">
    <property type="entry name" value="SRCR_1"/>
    <property type="match status" value="14"/>
</dbReference>
<keyword evidence="17" id="KW-0812">Transmembrane</keyword>
<dbReference type="SMART" id="SM00241">
    <property type="entry name" value="ZP"/>
    <property type="match status" value="1"/>
</dbReference>
<feature type="disulfide bond" evidence="16">
    <location>
        <begin position="1000"/>
        <end position="1064"/>
    </location>
</feature>
<feature type="disulfide bond" evidence="16">
    <location>
        <begin position="1416"/>
        <end position="1426"/>
    </location>
</feature>
<dbReference type="InterPro" id="IPR055355">
    <property type="entry name" value="ZP-C"/>
</dbReference>
<feature type="domain" description="SRCR" evidence="20">
    <location>
        <begin position="1347"/>
        <end position="1447"/>
    </location>
</feature>
<evidence type="ECO:0000256" key="8">
    <source>
        <dbReference type="ARBA" id="ARBA00022782"/>
    </source>
</evidence>
<evidence type="ECO:0000256" key="16">
    <source>
        <dbReference type="PROSITE-ProRule" id="PRU00196"/>
    </source>
</evidence>
<keyword evidence="10 16" id="KW-1015">Disulfide bond</keyword>
<feature type="disulfide bond" evidence="16">
    <location>
        <begin position="1735"/>
        <end position="1799"/>
    </location>
</feature>
<evidence type="ECO:0000259" key="19">
    <source>
        <dbReference type="PROSITE" id="PS01180"/>
    </source>
</evidence>
<feature type="disulfide bond" evidence="16">
    <location>
        <begin position="1503"/>
        <end position="1564"/>
    </location>
</feature>
<dbReference type="PANTHER" id="PTHR19331">
    <property type="entry name" value="SCAVENGER RECEPTOR DOMAIN-CONTAINING"/>
    <property type="match status" value="1"/>
</dbReference>
<dbReference type="SMART" id="SM00202">
    <property type="entry name" value="SR"/>
    <property type="match status" value="15"/>
</dbReference>
<evidence type="ECO:0000256" key="12">
    <source>
        <dbReference type="ARBA" id="ARBA00030560"/>
    </source>
</evidence>
<dbReference type="Gene3D" id="3.10.250.10">
    <property type="entry name" value="SRCR-like domain"/>
    <property type="match status" value="15"/>
</dbReference>
<dbReference type="PROSITE" id="PS50287">
    <property type="entry name" value="SRCR_2"/>
    <property type="match status" value="15"/>
</dbReference>
<evidence type="ECO:0000256" key="13">
    <source>
        <dbReference type="ARBA" id="ARBA00047197"/>
    </source>
</evidence>
<feature type="domain" description="SRCR" evidence="20">
    <location>
        <begin position="338"/>
        <end position="438"/>
    </location>
</feature>
<feature type="disulfide bond" evidence="16">
    <location>
        <begin position="799"/>
        <end position="809"/>
    </location>
</feature>
<evidence type="ECO:0000256" key="17">
    <source>
        <dbReference type="SAM" id="Phobius"/>
    </source>
</evidence>
<feature type="domain" description="SRCR" evidence="20">
    <location>
        <begin position="2022"/>
        <end position="2125"/>
    </location>
</feature>
<feature type="disulfide bond" evidence="16">
    <location>
        <begin position="544"/>
        <end position="554"/>
    </location>
</feature>
<accession>A0ABM4RNK3</accession>
<feature type="disulfide bond" evidence="16">
    <location>
        <begin position="1044"/>
        <end position="1054"/>
    </location>
</feature>
<dbReference type="Pfam" id="PF23344">
    <property type="entry name" value="ZP-N"/>
    <property type="match status" value="1"/>
</dbReference>
<feature type="disulfide bond" evidence="16">
    <location>
        <begin position="1779"/>
        <end position="1789"/>
    </location>
</feature>
<name>A0ABM4RNK3_BOSIN</name>
<feature type="disulfide bond" evidence="16">
    <location>
        <begin position="1258"/>
        <end position="1319"/>
    </location>
</feature>
<evidence type="ECO:0000256" key="14">
    <source>
        <dbReference type="ARBA" id="ARBA00047200"/>
    </source>
</evidence>
<feature type="domain" description="SRCR" evidence="20">
    <location>
        <begin position="1465"/>
        <end position="1565"/>
    </location>
</feature>
<keyword evidence="7" id="KW-0677">Repeat</keyword>
<dbReference type="PROSITE" id="PS51034">
    <property type="entry name" value="ZP_2"/>
    <property type="match status" value="1"/>
</dbReference>
<evidence type="ECO:0000259" key="21">
    <source>
        <dbReference type="PROSITE" id="PS51034"/>
    </source>
</evidence>
<feature type="domain" description="SRCR" evidence="20">
    <location>
        <begin position="612"/>
        <end position="712"/>
    </location>
</feature>
<feature type="disulfide bond" evidence="16">
    <location>
        <begin position="1127"/>
        <end position="1191"/>
    </location>
</feature>
<keyword evidence="17" id="KW-1133">Transmembrane helix</keyword>
<feature type="disulfide bond" evidence="16">
    <location>
        <begin position="1748"/>
        <end position="1809"/>
    </location>
</feature>
<feature type="disulfide bond" evidence="16">
    <location>
        <begin position="500"/>
        <end position="564"/>
    </location>
</feature>
<feature type="disulfide bond" evidence="16">
    <location>
        <begin position="1245"/>
        <end position="1309"/>
    </location>
</feature>
<keyword evidence="8" id="KW-0221">Differentiation</keyword>
<feature type="disulfide bond" evidence="16">
    <location>
        <begin position="1608"/>
        <end position="1672"/>
    </location>
</feature>
<feature type="disulfide bond" evidence="16">
    <location>
        <begin position="2050"/>
        <end position="2114"/>
    </location>
</feature>
<gene>
    <name evidence="23" type="primary">DMBT1</name>
</gene>
<evidence type="ECO:0000256" key="10">
    <source>
        <dbReference type="ARBA" id="ARBA00023157"/>
    </source>
</evidence>
<dbReference type="PRINTS" id="PR00258">
    <property type="entry name" value="SPERACTRCPTR"/>
</dbReference>
<keyword evidence="9" id="KW-0653">Protein transport</keyword>
<dbReference type="Proteomes" id="UP001652663">
    <property type="component" value="Chromosome 26"/>
</dbReference>
<evidence type="ECO:0000256" key="5">
    <source>
        <dbReference type="ARBA" id="ARBA00022525"/>
    </source>
</evidence>
<sequence>MGISTVILQICLLLGQILSTVPATSATRHTTESAFWELLSSVSESDSPRTHDQGNFQTINDVTFATEELSTVNPIEGTESGLALRLVNGEHRCQGRVEVLYRGSWGTVCDDSWDTNDANVVCRQLGCGSAISAPGGARFGQGSGPIVLDDVGCSGHETYLWSCSHSPWNSHNCGHSEDASVICSGAQTQSTVVPDWWYPTTHYGTESGLALRLVNGEHRCQGRVEVLYRGSWGTVCDDSWDTNDANVVCRQLGCGLAISAPGNARFGQGSGPIVLDDVGCSGYETYLWSCSHSPWNSHNCGHSEDASVICSADQTQSTVVPDWWYPTTAYGTESGLALRLVNGGDRCQGRVEVLYRGSWGTVCDDSWDTNDANVVCRQLGCGSAISAPGGARFGQGSGPIVLDDVGCSGYETYLWSCSHSPWNTHNCGHSEDASVICSASQTQSTVVPDWWYPTTDYATETQTTVVPGTESGLALRLVNGGDRCQGRVEVLYRGSWGTVCDDSWDTNDANVVCRQLGCGSAISAPGGARFGQGSGPIVLDDVGCSGYETYLWSCSHSPWNTHNCGHSEDASVICSASQTQSTVVPDWWYPTTDYATETQTTVVPGTESGLALRLVNGGDRCQGRVEVLYRGSWGTVCDDSWDTNDANVVCRQLGCGSAISAPGGARFGQGSGPIVLDDVGCSGHETYLWSCSHSPWNSHNCGHSEDASVICSASQAQSTVVPGTESGLALRLVNGSDRCQGRVEVLYGGSWGTVCDDSWDTNDANVVCRQLGCGWAISAPGDARFGQGSGPIVLDDVGCSGYETYLWSCSHSPWNTHNCGHSEDASVICSASQTQSTVVPDWWYPTTDYGTESGLALRLVNGGDRCQGRVEVLYRGSWGTVCDDSWDTNDANVVCRQLGCGWAISAPGDARFGQGSGPIVLDDVGCSGHETYLWSCSHSPWNSHNCGHSEDASVICSASQTQSTVVPGTESGLALRLVNGSDRCQGRVEVLYGGSWGTVCDDSWDTNDANVVCRQLGCGWAISAPGDARFGQGSGPIVLDDVGCSGYETYLWSCSHNPWNTHNCGHSEDASVICSASQTQSTVVPDWWYPTTDYGTESGLALRLVNGGDRCQGRVEVLYRGSWGTVCDDSWDTNDANVVCRQLGCGWAISAPGDARFGQGSGPIVLDDVGCSGHETYLWSCSHSPWNSHNCGHSEDASVICSASQTQSTVVPGTESGLALRLVNGSDRCQGRVEVLYGGSWGTVCDDSWDTNDANVVCRQLGCGWAISAPGDARFGQGSGPIVLDDVGCSGYETYLWSCSHNPWNTHNCGHSEDASVICSASQTQSTVVPDWWYPTTDYGTESGLALRLVNGGDRCQGRVEVLYRGSWGTVCDDSWDTNDANVVCRQLGCGWAISAPGDARFGQGSGPIVLDDVGCSGHETYLWSCSHSPWNSHNCGHSEDASVICSASQTQSTVVPGTESGLALRLVNGGDRCQGRVEVLYRGSWGTVCDDSWDTNDANVVCRQLGCGWAISAPGDARFGQGSGPIVLDDVGCSGHETYLWSCSHSPWNSHNCGHSEDASVICSASQTQSTVVPGTESGLALRLVNGSDRCQGRVEVLYGGSWGTVCDDSWDTNDANVVCRQLGCGWAISAPGDARFGQGSGPIVLDDVGCSGYETYLWSCSHNPWNTHNCGHSEDASVICSASQTQSTVVPDLWYPTTDYGTESGLALRLVNGSDRCQGRVEVLYRGSWGTVCDDSWDTNDANVVCRQLGCGWAISAPGDARFGQGSGPIVLDDVGCSGYETYLWSCSHSPWNSHNCGHSEDASVICSAAQINSSTPGWQPPQTTTTQTPGVNFSTPDWLSPTTTPTQTPGVNFSTPDWLSPTTTPTQTPGVNFSTPDWLSPTTTPTQTPGVNFSTPGSFSSCGGFLFSASGNFSSPSYPGYYPNNADCVWEIQVNPGYLINLGFDSLQLETHSSCSYDYVEILNGPLSSNASARRICRYTREIFTSYSNRLTVRFRSDGSVQKTGFSAWYNSFPRNVSLRLVNWNSSHPTCAGRVEIYHGGQWGTVCDDNWDVQDAQVVCRQLGCGYAVSAPGNAYFGSGSGPITLDDVVCSGAESNLWQCRNRGWFYHNCGHHEDAGVICSDIPTNSSTPDWLSPTTTPTQNPDYNVTGPATCGGFLTQFSGNFSSPFYPRNYPNNAKCVWDIEVQNNYRVTVTFRDVQLEGGCNYDYIEVYDGPHHSSPLLARVCDGSRGSFTSSSNFISIRFISDISITKRGFSAEYFSILSNENTKLLCLQNHMEARVRTSYLQSLGYSVRDLAIPGSDSSYQCQPQITSSLVTFVIPYSGCGTIQQVDNDTITYSNFLKATASRSIINRKRDLQIHVSCKMLQNTWVNTVYVTNDTIDIENTQYGNFDVNISFYTSSSFLYPVTSSPYYVDLNQNLYLQAEILRSNPSLALFVDTCVASPNPNDFTSLTYDLIQSGCVKDETYRSYHQPSSNIVRFKFSSFHFLNRFPSVYLKCKMVVCRAYDPFSRCNRGCIVRAKRDVSSYQEKVDVVLGPIQLQASPQKRNLDRQVVDIEEETSTRGSYHTATIFAGVLVVMVVAVAAFALGRRVRAACAQPPSTKM</sequence>
<dbReference type="PANTHER" id="PTHR19331:SF22">
    <property type="entry name" value="DELETED IN MALIGNANT BRAIN TUMORS 1 PROTEIN"/>
    <property type="match status" value="1"/>
</dbReference>
<feature type="disulfide bond" evidence="16">
    <location>
        <begin position="376"/>
        <end position="437"/>
    </location>
</feature>
<keyword evidence="5" id="KW-0964">Secreted</keyword>
<dbReference type="RefSeq" id="XP_070637118.1">
    <property type="nucleotide sequence ID" value="XM_070781017.1"/>
</dbReference>
<feature type="domain" description="SRCR" evidence="20">
    <location>
        <begin position="1583"/>
        <end position="1683"/>
    </location>
</feature>
<feature type="domain" description="CUB" evidence="19">
    <location>
        <begin position="1905"/>
        <end position="2016"/>
    </location>
</feature>
<keyword evidence="4" id="KW-0217">Developmental protein</keyword>
<dbReference type="InterPro" id="IPR001507">
    <property type="entry name" value="ZP_dom"/>
</dbReference>
<feature type="disulfide bond" evidence="16">
    <location>
        <begin position="122"/>
        <end position="183"/>
    </location>
</feature>
<evidence type="ECO:0000256" key="18">
    <source>
        <dbReference type="SAM" id="SignalP"/>
    </source>
</evidence>
<evidence type="ECO:0000256" key="3">
    <source>
        <dbReference type="ARBA" id="ARBA00022448"/>
    </source>
</evidence>
<feature type="disulfide bond" evidence="16">
    <location>
        <begin position="1385"/>
        <end position="1446"/>
    </location>
</feature>
<dbReference type="Pfam" id="PF00530">
    <property type="entry name" value="SRCR"/>
    <property type="match status" value="15"/>
</dbReference>
<dbReference type="GeneID" id="109553125"/>
<feature type="domain" description="CUB" evidence="19">
    <location>
        <begin position="2157"/>
        <end position="2266"/>
    </location>
</feature>
<feature type="disulfide bond" evidence="16">
    <location>
        <begin position="681"/>
        <end position="691"/>
    </location>
</feature>
<dbReference type="Gene3D" id="2.60.40.3210">
    <property type="entry name" value="Zona pellucida, ZP-N domain"/>
    <property type="match status" value="1"/>
</dbReference>
<dbReference type="SMART" id="SM00042">
    <property type="entry name" value="CUB"/>
    <property type="match status" value="2"/>
</dbReference>
<protein>
    <recommendedName>
        <fullName evidence="13">Scavenger receptor cysteine-rich domain-containing protein DMBT1</fullName>
    </recommendedName>
    <alternativeName>
        <fullName evidence="14">Deleted in malignant brain tumors 1 protein</fullName>
    </alternativeName>
    <alternativeName>
        <fullName evidence="12">Hensin</fullName>
    </alternativeName>
</protein>
<evidence type="ECO:0000256" key="9">
    <source>
        <dbReference type="ARBA" id="ARBA00022927"/>
    </source>
</evidence>
<feature type="disulfide bond" evidence="16">
    <location>
        <begin position="1013"/>
        <end position="1074"/>
    </location>
</feature>
<feature type="domain" description="SRCR" evidence="20">
    <location>
        <begin position="211"/>
        <end position="311"/>
    </location>
</feature>
<evidence type="ECO:0000256" key="2">
    <source>
        <dbReference type="ARBA" id="ARBA00009931"/>
    </source>
</evidence>
<keyword evidence="3" id="KW-0813">Transport</keyword>
<dbReference type="Pfam" id="PF00100">
    <property type="entry name" value="Zona_pellucida"/>
    <property type="match status" value="1"/>
</dbReference>
<feature type="disulfide bond" evidence="16">
    <location>
        <begin position="926"/>
        <end position="936"/>
    </location>
</feature>
<feature type="disulfide bond" evidence="16">
    <location>
        <begin position="1372"/>
        <end position="1436"/>
    </location>
</feature>
<keyword evidence="6 18" id="KW-0732">Signal</keyword>
<proteinExistence type="inferred from homology"/>
<feature type="disulfide bond" evidence="16">
    <location>
        <begin position="650"/>
        <end position="711"/>
    </location>
</feature>
<evidence type="ECO:0000256" key="4">
    <source>
        <dbReference type="ARBA" id="ARBA00022473"/>
    </source>
</evidence>
<dbReference type="SUPFAM" id="SSF56487">
    <property type="entry name" value="SRCR-like"/>
    <property type="match status" value="15"/>
</dbReference>
<dbReference type="Pfam" id="PF00431">
    <property type="entry name" value="CUB"/>
    <property type="match status" value="2"/>
</dbReference>
<evidence type="ECO:0000259" key="20">
    <source>
        <dbReference type="PROSITE" id="PS50287"/>
    </source>
</evidence>
<feature type="disulfide bond" evidence="16">
    <location>
        <begin position="407"/>
        <end position="417"/>
    </location>
</feature>
<dbReference type="PROSITE" id="PS01180">
    <property type="entry name" value="CUB"/>
    <property type="match status" value="2"/>
</dbReference>
<keyword evidence="17" id="KW-0472">Membrane</keyword>
<feature type="domain" description="SRCR" evidence="20">
    <location>
        <begin position="1102"/>
        <end position="1202"/>
    </location>
</feature>
<feature type="disulfide bond" evidence="16">
    <location>
        <begin position="895"/>
        <end position="956"/>
    </location>
</feature>
<feature type="disulfide bond" evidence="16">
    <location>
        <begin position="513"/>
        <end position="574"/>
    </location>
</feature>
<evidence type="ECO:0000256" key="7">
    <source>
        <dbReference type="ARBA" id="ARBA00022737"/>
    </source>
</evidence>
<evidence type="ECO:0000313" key="22">
    <source>
        <dbReference type="Proteomes" id="UP001652663"/>
    </source>
</evidence>
<feature type="disulfide bond" evidence="16">
    <location>
        <begin position="1652"/>
        <end position="1662"/>
    </location>
</feature>
<feature type="disulfide bond" evidence="16">
    <location>
        <begin position="153"/>
        <end position="163"/>
    </location>
</feature>
<dbReference type="Gene3D" id="2.60.40.4100">
    <property type="entry name" value="Zona pellucida, ZP-C domain"/>
    <property type="match status" value="1"/>
</dbReference>
<feature type="domain" description="ZP" evidence="21">
    <location>
        <begin position="2275"/>
        <end position="2523"/>
    </location>
</feature>
<dbReference type="InterPro" id="IPR055356">
    <property type="entry name" value="ZP-N"/>
</dbReference>
<feature type="disulfide bond" evidence="16">
    <location>
        <begin position="1534"/>
        <end position="1544"/>
    </location>
</feature>
<evidence type="ECO:0000256" key="15">
    <source>
        <dbReference type="PROSITE-ProRule" id="PRU00059"/>
    </source>
</evidence>
<feature type="transmembrane region" description="Helical" evidence="17">
    <location>
        <begin position="2570"/>
        <end position="2592"/>
    </location>
</feature>
<dbReference type="InterPro" id="IPR036772">
    <property type="entry name" value="SRCR-like_dom_sf"/>
</dbReference>
<feature type="disulfide bond" evidence="16">
    <location>
        <begin position="1490"/>
        <end position="1554"/>
    </location>
</feature>
<feature type="disulfide bond" evidence="16">
    <location>
        <begin position="2063"/>
        <end position="2124"/>
    </location>
</feature>
<feature type="domain" description="SRCR" evidence="20">
    <location>
        <begin position="730"/>
        <end position="830"/>
    </location>
</feature>
<feature type="disulfide bond" evidence="16">
    <location>
        <begin position="1171"/>
        <end position="1181"/>
    </location>
</feature>
<feature type="disulfide bond" evidence="16">
    <location>
        <begin position="249"/>
        <end position="310"/>
    </location>
</feature>
<dbReference type="CDD" id="cd00041">
    <property type="entry name" value="CUB"/>
    <property type="match status" value="2"/>
</dbReference>
<evidence type="ECO:0000256" key="1">
    <source>
        <dbReference type="ARBA" id="ARBA00004613"/>
    </source>
</evidence>
<organism evidence="22 23">
    <name type="scientific">Bos indicus</name>
    <name type="common">Zebu</name>
    <dbReference type="NCBI Taxonomy" id="9915"/>
    <lineage>
        <taxon>Eukaryota</taxon>
        <taxon>Metazoa</taxon>
        <taxon>Chordata</taxon>
        <taxon>Craniata</taxon>
        <taxon>Vertebrata</taxon>
        <taxon>Euteleostomi</taxon>
        <taxon>Mammalia</taxon>
        <taxon>Eutheria</taxon>
        <taxon>Laurasiatheria</taxon>
        <taxon>Artiodactyla</taxon>
        <taxon>Ruminantia</taxon>
        <taxon>Pecora</taxon>
        <taxon>Bovidae</taxon>
        <taxon>Bovinae</taxon>
        <taxon>Bos</taxon>
    </lineage>
</organism>
<feature type="domain" description="SRCR" evidence="20">
    <location>
        <begin position="475"/>
        <end position="575"/>
    </location>
</feature>